<accession>A0A9P7FRJ3</accession>
<dbReference type="SMART" id="SM00220">
    <property type="entry name" value="S_TKc"/>
    <property type="match status" value="1"/>
</dbReference>
<feature type="compositionally biased region" description="Acidic residues" evidence="6">
    <location>
        <begin position="27"/>
        <end position="39"/>
    </location>
</feature>
<protein>
    <recommendedName>
        <fullName evidence="7">Protein kinase domain-containing protein</fullName>
    </recommendedName>
</protein>
<evidence type="ECO:0000256" key="6">
    <source>
        <dbReference type="SAM" id="MobiDB-lite"/>
    </source>
</evidence>
<comment type="similarity">
    <text evidence="1">Belongs to the protein kinase superfamily. STE Ser/Thr protein kinase family. MAP kinase kinase kinase subfamily.</text>
</comment>
<evidence type="ECO:0000256" key="5">
    <source>
        <dbReference type="ARBA" id="ARBA00022840"/>
    </source>
</evidence>
<sequence>MNGLEPQGDTLGDTLPQGFAPMKLMSDSDEGEDKGDDGPDVVTCRGGFESSPDWKRWIKGALIGAGSFGKVYLGMDAENGLLMAVRQVELPTGSAPNQERKTSMLSALEQEVKPLKNLQHPNIVRYLYSSLDDDVLNIFLEHMPGGSVAALLRDYGAFEETLVENFVRQTLEGLHYLHERDVIHRDIKGANILVDNNGNIKISDFGMSRKVYESSVFWMAPEVVKQIAHTLKADIWSVGCLVVEMLTGEHPWAQLTQMQAFFKVKKHRLQAKPTNTSPHWFFFETNDTL</sequence>
<dbReference type="Pfam" id="PF00069">
    <property type="entry name" value="Pkinase"/>
    <property type="match status" value="1"/>
</dbReference>
<feature type="region of interest" description="Disordered" evidence="6">
    <location>
        <begin position="1"/>
        <end position="45"/>
    </location>
</feature>
<dbReference type="GO" id="GO:0005524">
    <property type="term" value="F:ATP binding"/>
    <property type="evidence" value="ECO:0007669"/>
    <property type="project" value="UniProtKB-KW"/>
</dbReference>
<keyword evidence="9" id="KW-1185">Reference proteome</keyword>
<dbReference type="PROSITE" id="PS50011">
    <property type="entry name" value="PROTEIN_KINASE_DOM"/>
    <property type="match status" value="1"/>
</dbReference>
<dbReference type="FunFam" id="3.30.200.20:FF:000387">
    <property type="entry name" value="Serine/threonine-protein kinase STE11"/>
    <property type="match status" value="1"/>
</dbReference>
<dbReference type="InterPro" id="IPR050538">
    <property type="entry name" value="MAP_kinase_kinase_kinase"/>
</dbReference>
<keyword evidence="2" id="KW-0808">Transferase</keyword>
<dbReference type="EMBL" id="JABCKI010005996">
    <property type="protein sequence ID" value="KAG5635960.1"/>
    <property type="molecule type" value="Genomic_DNA"/>
</dbReference>
<evidence type="ECO:0000256" key="2">
    <source>
        <dbReference type="ARBA" id="ARBA00022679"/>
    </source>
</evidence>
<evidence type="ECO:0000259" key="7">
    <source>
        <dbReference type="PROSITE" id="PS50011"/>
    </source>
</evidence>
<evidence type="ECO:0000313" key="9">
    <source>
        <dbReference type="Proteomes" id="UP000717328"/>
    </source>
</evidence>
<proteinExistence type="inferred from homology"/>
<evidence type="ECO:0000256" key="1">
    <source>
        <dbReference type="ARBA" id="ARBA00006529"/>
    </source>
</evidence>
<dbReference type="PANTHER" id="PTHR48016">
    <property type="entry name" value="MAP KINASE KINASE KINASE SSK2-RELATED-RELATED"/>
    <property type="match status" value="1"/>
</dbReference>
<dbReference type="InterPro" id="IPR000719">
    <property type="entry name" value="Prot_kinase_dom"/>
</dbReference>
<reference evidence="8" key="2">
    <citation type="submission" date="2021-10" db="EMBL/GenBank/DDBJ databases">
        <title>Phylogenomics reveals ancestral predisposition of the termite-cultivated fungus Termitomyces towards a domesticated lifestyle.</title>
        <authorList>
            <person name="Auxier B."/>
            <person name="Grum-Grzhimaylo A."/>
            <person name="Cardenas M.E."/>
            <person name="Lodge J.D."/>
            <person name="Laessoe T."/>
            <person name="Pedersen O."/>
            <person name="Smith M.E."/>
            <person name="Kuyper T.W."/>
            <person name="Franco-Molano E.A."/>
            <person name="Baroni T.J."/>
            <person name="Aanen D.K."/>
        </authorList>
    </citation>
    <scope>NUCLEOTIDE SEQUENCE</scope>
    <source>
        <strain evidence="8">D49</strain>
    </source>
</reference>
<dbReference type="InterPro" id="IPR008271">
    <property type="entry name" value="Ser/Thr_kinase_AS"/>
</dbReference>
<dbReference type="PANTHER" id="PTHR48016:SF56">
    <property type="entry name" value="MAPKK KINASE"/>
    <property type="match status" value="1"/>
</dbReference>
<dbReference type="Gene3D" id="1.10.510.10">
    <property type="entry name" value="Transferase(Phosphotransferase) domain 1"/>
    <property type="match status" value="1"/>
</dbReference>
<keyword evidence="5" id="KW-0067">ATP-binding</keyword>
<dbReference type="InterPro" id="IPR011009">
    <property type="entry name" value="Kinase-like_dom_sf"/>
</dbReference>
<feature type="domain" description="Protein kinase" evidence="7">
    <location>
        <begin position="57"/>
        <end position="289"/>
    </location>
</feature>
<dbReference type="OrthoDB" id="266718at2759"/>
<dbReference type="SUPFAM" id="SSF56112">
    <property type="entry name" value="Protein kinase-like (PK-like)"/>
    <property type="match status" value="1"/>
</dbReference>
<keyword evidence="4" id="KW-0418">Kinase</keyword>
<evidence type="ECO:0000313" key="8">
    <source>
        <dbReference type="EMBL" id="KAG5635960.1"/>
    </source>
</evidence>
<organism evidence="8 9">
    <name type="scientific">Sphagnurus paluster</name>
    <dbReference type="NCBI Taxonomy" id="117069"/>
    <lineage>
        <taxon>Eukaryota</taxon>
        <taxon>Fungi</taxon>
        <taxon>Dikarya</taxon>
        <taxon>Basidiomycota</taxon>
        <taxon>Agaricomycotina</taxon>
        <taxon>Agaricomycetes</taxon>
        <taxon>Agaricomycetidae</taxon>
        <taxon>Agaricales</taxon>
        <taxon>Tricholomatineae</taxon>
        <taxon>Lyophyllaceae</taxon>
        <taxon>Sphagnurus</taxon>
    </lineage>
</organism>
<reference evidence="8" key="1">
    <citation type="submission" date="2021-02" db="EMBL/GenBank/DDBJ databases">
        <authorList>
            <person name="Nieuwenhuis M."/>
            <person name="Van De Peppel L.J.J."/>
        </authorList>
    </citation>
    <scope>NUCLEOTIDE SEQUENCE</scope>
    <source>
        <strain evidence="8">D49</strain>
    </source>
</reference>
<gene>
    <name evidence="8" type="ORF">H0H81_009558</name>
</gene>
<dbReference type="PROSITE" id="PS00108">
    <property type="entry name" value="PROTEIN_KINASE_ST"/>
    <property type="match status" value="1"/>
</dbReference>
<keyword evidence="3" id="KW-0547">Nucleotide-binding</keyword>
<dbReference type="GO" id="GO:0004709">
    <property type="term" value="F:MAP kinase kinase kinase activity"/>
    <property type="evidence" value="ECO:0007669"/>
    <property type="project" value="UniProtKB-ARBA"/>
</dbReference>
<name>A0A9P7FRJ3_9AGAR</name>
<dbReference type="Proteomes" id="UP000717328">
    <property type="component" value="Unassembled WGS sequence"/>
</dbReference>
<dbReference type="AlphaFoldDB" id="A0A9P7FRJ3"/>
<evidence type="ECO:0000256" key="3">
    <source>
        <dbReference type="ARBA" id="ARBA00022741"/>
    </source>
</evidence>
<evidence type="ECO:0000256" key="4">
    <source>
        <dbReference type="ARBA" id="ARBA00022777"/>
    </source>
</evidence>
<comment type="caution">
    <text evidence="8">The sequence shown here is derived from an EMBL/GenBank/DDBJ whole genome shotgun (WGS) entry which is preliminary data.</text>
</comment>